<name>A0A835IA43_9MAGN</name>
<proteinExistence type="inferred from homology"/>
<evidence type="ECO:0000256" key="3">
    <source>
        <dbReference type="ARBA" id="ARBA00022737"/>
    </source>
</evidence>
<comment type="caution">
    <text evidence="4">The sequence shown here is derived from an EMBL/GenBank/DDBJ whole genome shotgun (WGS) entry which is preliminary data.</text>
</comment>
<keyword evidence="2" id="KW-0853">WD repeat</keyword>
<reference evidence="4 5" key="1">
    <citation type="submission" date="2020-10" db="EMBL/GenBank/DDBJ databases">
        <title>The Coptis chinensis genome and diversification of protoberbering-type alkaloids.</title>
        <authorList>
            <person name="Wang B."/>
            <person name="Shu S."/>
            <person name="Song C."/>
            <person name="Liu Y."/>
        </authorList>
    </citation>
    <scope>NUCLEOTIDE SEQUENCE [LARGE SCALE GENOMIC DNA]</scope>
    <source>
        <strain evidence="4">HL-2020</strain>
        <tissue evidence="4">Leaf</tissue>
    </source>
</reference>
<protein>
    <submittedName>
        <fullName evidence="4">Uncharacterized protein</fullName>
    </submittedName>
</protein>
<dbReference type="InterPro" id="IPR050505">
    <property type="entry name" value="WDR55/POC1"/>
</dbReference>
<dbReference type="InterPro" id="IPR015943">
    <property type="entry name" value="WD40/YVTN_repeat-like_dom_sf"/>
</dbReference>
<evidence type="ECO:0000256" key="2">
    <source>
        <dbReference type="ARBA" id="ARBA00022574"/>
    </source>
</evidence>
<keyword evidence="3" id="KW-0677">Repeat</keyword>
<dbReference type="Proteomes" id="UP000631114">
    <property type="component" value="Unassembled WGS sequence"/>
</dbReference>
<evidence type="ECO:0000256" key="1">
    <source>
        <dbReference type="ARBA" id="ARBA00007625"/>
    </source>
</evidence>
<dbReference type="OrthoDB" id="2288928at2759"/>
<organism evidence="4 5">
    <name type="scientific">Coptis chinensis</name>
    <dbReference type="NCBI Taxonomy" id="261450"/>
    <lineage>
        <taxon>Eukaryota</taxon>
        <taxon>Viridiplantae</taxon>
        <taxon>Streptophyta</taxon>
        <taxon>Embryophyta</taxon>
        <taxon>Tracheophyta</taxon>
        <taxon>Spermatophyta</taxon>
        <taxon>Magnoliopsida</taxon>
        <taxon>Ranunculales</taxon>
        <taxon>Ranunculaceae</taxon>
        <taxon>Coptidoideae</taxon>
        <taxon>Coptis</taxon>
    </lineage>
</organism>
<gene>
    <name evidence="4" type="ORF">IFM89_005578</name>
</gene>
<keyword evidence="5" id="KW-1185">Reference proteome</keyword>
<dbReference type="PANTHER" id="PTHR44019:SF20">
    <property type="entry name" value="WD REPEAT-CONTAINING PROTEIN 55"/>
    <property type="match status" value="1"/>
</dbReference>
<comment type="similarity">
    <text evidence="1">Belongs to the WD repeat WDR55 family.</text>
</comment>
<dbReference type="AlphaFoldDB" id="A0A835IA43"/>
<dbReference type="Gene3D" id="2.130.10.10">
    <property type="entry name" value="YVTN repeat-like/Quinoprotein amine dehydrogenase"/>
    <property type="match status" value="1"/>
</dbReference>
<dbReference type="InterPro" id="IPR001680">
    <property type="entry name" value="WD40_rpt"/>
</dbReference>
<evidence type="ECO:0000313" key="4">
    <source>
        <dbReference type="EMBL" id="KAF9613099.1"/>
    </source>
</evidence>
<dbReference type="Pfam" id="PF00400">
    <property type="entry name" value="WD40"/>
    <property type="match status" value="1"/>
</dbReference>
<sequence>MEIDLEKLPFDLDFHPSSPLVTVGLITGDLHLYRYAAIGTQPEKVFEIHAHEESCRAVRFINVGTVILTASPDFSILATDVQTGATIARLDNAHEAAVNRLVNLTETTIASGDDNDCIKVWDTRQRTCCNSFDAHEEYISDMTYAADSLKLLGTSLIGILPSRIIQPIAEHSEYPVERLDLGKLPFDLDFHPSSPLVTAGLITGDLHLYRYAAIGTHPEKTGATIARLDNAHEQPVNRLVNLIETTIASRRR</sequence>
<dbReference type="EMBL" id="JADFTS010000003">
    <property type="protein sequence ID" value="KAF9613099.1"/>
    <property type="molecule type" value="Genomic_DNA"/>
</dbReference>
<dbReference type="SMART" id="SM00320">
    <property type="entry name" value="WD40"/>
    <property type="match status" value="2"/>
</dbReference>
<evidence type="ECO:0000313" key="5">
    <source>
        <dbReference type="Proteomes" id="UP000631114"/>
    </source>
</evidence>
<accession>A0A835IA43</accession>
<dbReference type="SUPFAM" id="SSF50978">
    <property type="entry name" value="WD40 repeat-like"/>
    <property type="match status" value="1"/>
</dbReference>
<dbReference type="PANTHER" id="PTHR44019">
    <property type="entry name" value="WD REPEAT-CONTAINING PROTEIN 55"/>
    <property type="match status" value="1"/>
</dbReference>
<dbReference type="InterPro" id="IPR036322">
    <property type="entry name" value="WD40_repeat_dom_sf"/>
</dbReference>